<gene>
    <name evidence="1" type="ORF">V8Z71_07140</name>
</gene>
<dbReference type="InterPro" id="IPR010710">
    <property type="entry name" value="DUF1289"/>
</dbReference>
<dbReference type="PANTHER" id="PTHR35175">
    <property type="entry name" value="DUF1289 DOMAIN-CONTAINING PROTEIN"/>
    <property type="match status" value="1"/>
</dbReference>
<protein>
    <submittedName>
        <fullName evidence="1">DUF1289 domain-containing protein</fullName>
    </submittedName>
</protein>
<proteinExistence type="predicted"/>
<name>A0ABU9FQS0_9VIBR</name>
<keyword evidence="2" id="KW-1185">Reference proteome</keyword>
<comment type="caution">
    <text evidence="1">The sequence shown here is derived from an EMBL/GenBank/DDBJ whole genome shotgun (WGS) entry which is preliminary data.</text>
</comment>
<dbReference type="Proteomes" id="UP001377160">
    <property type="component" value="Unassembled WGS sequence"/>
</dbReference>
<organism evidence="1 2">
    <name type="scientific">Vibrio echinoideorum</name>
    <dbReference type="NCBI Taxonomy" id="2100116"/>
    <lineage>
        <taxon>Bacteria</taxon>
        <taxon>Pseudomonadati</taxon>
        <taxon>Pseudomonadota</taxon>
        <taxon>Gammaproteobacteria</taxon>
        <taxon>Vibrionales</taxon>
        <taxon>Vibrionaceae</taxon>
        <taxon>Vibrio</taxon>
    </lineage>
</organism>
<dbReference type="Pfam" id="PF06945">
    <property type="entry name" value="DUF1289"/>
    <property type="match status" value="1"/>
</dbReference>
<evidence type="ECO:0000313" key="2">
    <source>
        <dbReference type="Proteomes" id="UP001377160"/>
    </source>
</evidence>
<accession>A0ABU9FQS0</accession>
<evidence type="ECO:0000313" key="1">
    <source>
        <dbReference type="EMBL" id="MEL0608081.1"/>
    </source>
</evidence>
<dbReference type="EMBL" id="JBANDX010000004">
    <property type="protein sequence ID" value="MEL0608081.1"/>
    <property type="molecule type" value="Genomic_DNA"/>
</dbReference>
<dbReference type="RefSeq" id="WP_341634713.1">
    <property type="nucleotide sequence ID" value="NZ_JBANDX010000004.1"/>
</dbReference>
<sequence length="94" mass="11003">MVEQLEFFQVPSPCVGECSSDEKGYCNGCMRKREERFNWMSMTSSEQLHVIKLCRQRYRRKITKKNNLVDEKSHLVGKPIEEEGSTSPQRDLFG</sequence>
<dbReference type="PANTHER" id="PTHR35175:SF1">
    <property type="entry name" value="OXIDOREDUCTASE"/>
    <property type="match status" value="1"/>
</dbReference>
<reference evidence="1 2" key="1">
    <citation type="submission" date="2024-02" db="EMBL/GenBank/DDBJ databases">
        <title>Bacteria isolated from the canopy kelp, Nereocystis luetkeana.</title>
        <authorList>
            <person name="Pfister C.A."/>
            <person name="Younker I.T."/>
            <person name="Light S.H."/>
        </authorList>
    </citation>
    <scope>NUCLEOTIDE SEQUENCE [LARGE SCALE GENOMIC DNA]</scope>
    <source>
        <strain evidence="1 2">TI.1.15</strain>
    </source>
</reference>